<organism evidence="1 2">
    <name type="scientific">Ottowia testudinis</name>
    <dbReference type="NCBI Taxonomy" id="2816950"/>
    <lineage>
        <taxon>Bacteria</taxon>
        <taxon>Pseudomonadati</taxon>
        <taxon>Pseudomonadota</taxon>
        <taxon>Betaproteobacteria</taxon>
        <taxon>Burkholderiales</taxon>
        <taxon>Comamonadaceae</taxon>
        <taxon>Ottowia</taxon>
    </lineage>
</organism>
<name>A0A975CEW8_9BURK</name>
<proteinExistence type="predicted"/>
<protein>
    <submittedName>
        <fullName evidence="1">Uncharacterized protein</fullName>
    </submittedName>
</protein>
<dbReference type="AlphaFoldDB" id="A0A975CEW8"/>
<dbReference type="RefSeq" id="WP_208008925.1">
    <property type="nucleotide sequence ID" value="NZ_CP071796.1"/>
</dbReference>
<dbReference type="KEGG" id="otd:J1M35_19475"/>
<keyword evidence="2" id="KW-1185">Reference proteome</keyword>
<accession>A0A975CEW8</accession>
<evidence type="ECO:0000313" key="2">
    <source>
        <dbReference type="Proteomes" id="UP000663903"/>
    </source>
</evidence>
<dbReference type="Proteomes" id="UP000663903">
    <property type="component" value="Chromosome"/>
</dbReference>
<evidence type="ECO:0000313" key="1">
    <source>
        <dbReference type="EMBL" id="QTD45173.1"/>
    </source>
</evidence>
<gene>
    <name evidence="1" type="ORF">J1M35_19475</name>
</gene>
<sequence length="173" mass="19337">MGYFMAYADTQIPTFLDQLNQRFAPAQPDVGGESMYGGIAEMAEIQKEFGIFKQGRPLRESMRALNLTAGNNAVRQRWLRLIEGLSKHPSNRDGERGDDAIVNALIENFSAKEPLPVFFTSHDMQGKQVDGSPVMITQGARPLHYLETDYLVISLPMQSKEAAERMRATASRT</sequence>
<dbReference type="EMBL" id="CP071796">
    <property type="protein sequence ID" value="QTD45173.1"/>
    <property type="molecule type" value="Genomic_DNA"/>
</dbReference>
<reference evidence="1" key="1">
    <citation type="submission" date="2021-03" db="EMBL/GenBank/DDBJ databases">
        <title>Ottowia sp. 27C isolated from the cloaca of a Giant Asian pond turtle (Heosemys grandis).</title>
        <authorList>
            <person name="Spergser J."/>
            <person name="Busse H.-J."/>
        </authorList>
    </citation>
    <scope>NUCLEOTIDE SEQUENCE</scope>
    <source>
        <strain evidence="1">27C</strain>
    </source>
</reference>